<keyword evidence="6 13" id="KW-0418">Kinase</keyword>
<keyword evidence="10" id="KW-0594">Phospholipid biosynthesis</keyword>
<evidence type="ECO:0000256" key="11">
    <source>
        <dbReference type="ARBA" id="ARBA00023264"/>
    </source>
</evidence>
<keyword evidence="9" id="KW-0443">Lipid metabolism</keyword>
<name>A0A4R7EW20_9FLAO</name>
<keyword evidence="3" id="KW-0808">Transferase</keyword>
<dbReference type="SUPFAM" id="SSF111331">
    <property type="entry name" value="NAD kinase/diacylglycerol kinase-like"/>
    <property type="match status" value="1"/>
</dbReference>
<dbReference type="GO" id="GO:0008654">
    <property type="term" value="P:phospholipid biosynthetic process"/>
    <property type="evidence" value="ECO:0007669"/>
    <property type="project" value="UniProtKB-KW"/>
</dbReference>
<organism evidence="13 14">
    <name type="scientific">Myroides indicus</name>
    <dbReference type="NCBI Taxonomy" id="1323422"/>
    <lineage>
        <taxon>Bacteria</taxon>
        <taxon>Pseudomonadati</taxon>
        <taxon>Bacteroidota</taxon>
        <taxon>Flavobacteriia</taxon>
        <taxon>Flavobacteriales</taxon>
        <taxon>Flavobacteriaceae</taxon>
        <taxon>Myroides</taxon>
    </lineage>
</organism>
<dbReference type="GO" id="GO:0005886">
    <property type="term" value="C:plasma membrane"/>
    <property type="evidence" value="ECO:0007669"/>
    <property type="project" value="TreeGrafter"/>
</dbReference>
<comment type="caution">
    <text evidence="13">The sequence shown here is derived from an EMBL/GenBank/DDBJ whole genome shotgun (WGS) entry which is preliminary data.</text>
</comment>
<proteinExistence type="predicted"/>
<comment type="cofactor">
    <cofactor evidence="1">
        <name>Mg(2+)</name>
        <dbReference type="ChEBI" id="CHEBI:18420"/>
    </cofactor>
</comment>
<sequence length="294" mass="32343">MKNSIIFIINPIAGKGKGKDIEPIIQQFFTDKHLPIQTHFTKKAGHATELTKSILPLNPAMIVACGGDGTVNEVAQVLVGTDIPLGIIPIGSGNGLAANLLTPVSIEKALKSIVNQKVISIDVGKINSNYFFSNIGFGIDAAVIEKYAQSKKRKLWGYIIASIKVMFSYSPQTFTITLENQKELTNDYYFLFCSNSNEAGYGISFTPNAKLNDGKLDLLAIKKLNFIEQIQFSIYTLRKRIDKVKKADILQISSVTFTNIKMKTIVQIDGEAVVLQDKNIYVSVLPNSLNVIIP</sequence>
<dbReference type="AlphaFoldDB" id="A0A4R7EW20"/>
<keyword evidence="5" id="KW-0547">Nucleotide-binding</keyword>
<dbReference type="EMBL" id="SOAG01000031">
    <property type="protein sequence ID" value="TDS52434.1"/>
    <property type="molecule type" value="Genomic_DNA"/>
</dbReference>
<evidence type="ECO:0000256" key="1">
    <source>
        <dbReference type="ARBA" id="ARBA00001946"/>
    </source>
</evidence>
<dbReference type="PANTHER" id="PTHR12358">
    <property type="entry name" value="SPHINGOSINE KINASE"/>
    <property type="match status" value="1"/>
</dbReference>
<dbReference type="Pfam" id="PF00781">
    <property type="entry name" value="DAGK_cat"/>
    <property type="match status" value="1"/>
</dbReference>
<dbReference type="Pfam" id="PF19279">
    <property type="entry name" value="YegS_C"/>
    <property type="match status" value="1"/>
</dbReference>
<evidence type="ECO:0000256" key="10">
    <source>
        <dbReference type="ARBA" id="ARBA00023209"/>
    </source>
</evidence>
<keyword evidence="14" id="KW-1185">Reference proteome</keyword>
<dbReference type="PROSITE" id="PS50146">
    <property type="entry name" value="DAGK"/>
    <property type="match status" value="1"/>
</dbReference>
<evidence type="ECO:0000256" key="9">
    <source>
        <dbReference type="ARBA" id="ARBA00023098"/>
    </source>
</evidence>
<evidence type="ECO:0000256" key="3">
    <source>
        <dbReference type="ARBA" id="ARBA00022679"/>
    </source>
</evidence>
<evidence type="ECO:0000313" key="14">
    <source>
        <dbReference type="Proteomes" id="UP000295215"/>
    </source>
</evidence>
<dbReference type="NCBIfam" id="TIGR00147">
    <property type="entry name" value="YegS/Rv2252/BmrU family lipid kinase"/>
    <property type="match status" value="1"/>
</dbReference>
<feature type="domain" description="DAGKc" evidence="12">
    <location>
        <begin position="1"/>
        <end position="130"/>
    </location>
</feature>
<dbReference type="InterPro" id="IPR016064">
    <property type="entry name" value="NAD/diacylglycerol_kinase_sf"/>
</dbReference>
<protein>
    <submittedName>
        <fullName evidence="13">YegS/Rv2252/BmrU family lipid kinase</fullName>
    </submittedName>
</protein>
<dbReference type="Gene3D" id="3.40.50.10330">
    <property type="entry name" value="Probable inorganic polyphosphate/atp-NAD kinase, domain 1"/>
    <property type="match status" value="1"/>
</dbReference>
<evidence type="ECO:0000256" key="5">
    <source>
        <dbReference type="ARBA" id="ARBA00022741"/>
    </source>
</evidence>
<dbReference type="SMART" id="SM00046">
    <property type="entry name" value="DAGKc"/>
    <property type="match status" value="1"/>
</dbReference>
<dbReference type="GO" id="GO:0005524">
    <property type="term" value="F:ATP binding"/>
    <property type="evidence" value="ECO:0007669"/>
    <property type="project" value="UniProtKB-KW"/>
</dbReference>
<keyword evidence="7" id="KW-0067">ATP-binding</keyword>
<gene>
    <name evidence="13" type="ORF">C8P70_13125</name>
</gene>
<reference evidence="13 14" key="1">
    <citation type="submission" date="2019-03" db="EMBL/GenBank/DDBJ databases">
        <title>Genomic Encyclopedia of Archaeal and Bacterial Type Strains, Phase II (KMG-II): from individual species to whole genera.</title>
        <authorList>
            <person name="Goeker M."/>
        </authorList>
    </citation>
    <scope>NUCLEOTIDE SEQUENCE [LARGE SCALE GENOMIC DNA]</scope>
    <source>
        <strain evidence="13 14">DSM 28213</strain>
    </source>
</reference>
<dbReference type="InterPro" id="IPR001206">
    <property type="entry name" value="Diacylglycerol_kinase_cat_dom"/>
</dbReference>
<evidence type="ECO:0000256" key="4">
    <source>
        <dbReference type="ARBA" id="ARBA00022723"/>
    </source>
</evidence>
<dbReference type="RefSeq" id="WP_133713534.1">
    <property type="nucleotide sequence ID" value="NZ_SOAG01000031.1"/>
</dbReference>
<dbReference type="InterPro" id="IPR050187">
    <property type="entry name" value="Lipid_Phosphate_FormReg"/>
</dbReference>
<dbReference type="GO" id="GO:0016301">
    <property type="term" value="F:kinase activity"/>
    <property type="evidence" value="ECO:0007669"/>
    <property type="project" value="UniProtKB-KW"/>
</dbReference>
<dbReference type="PANTHER" id="PTHR12358:SF106">
    <property type="entry name" value="LIPID KINASE YEGS"/>
    <property type="match status" value="1"/>
</dbReference>
<dbReference type="Gene3D" id="2.60.200.40">
    <property type="match status" value="1"/>
</dbReference>
<dbReference type="InterPro" id="IPR017438">
    <property type="entry name" value="ATP-NAD_kinase_N"/>
</dbReference>
<dbReference type="InterPro" id="IPR005218">
    <property type="entry name" value="Diacylglycerol/lipid_kinase"/>
</dbReference>
<evidence type="ECO:0000313" key="13">
    <source>
        <dbReference type="EMBL" id="TDS52434.1"/>
    </source>
</evidence>
<evidence type="ECO:0000256" key="6">
    <source>
        <dbReference type="ARBA" id="ARBA00022777"/>
    </source>
</evidence>
<dbReference type="GO" id="GO:0046872">
    <property type="term" value="F:metal ion binding"/>
    <property type="evidence" value="ECO:0007669"/>
    <property type="project" value="UniProtKB-KW"/>
</dbReference>
<dbReference type="OrthoDB" id="9786026at2"/>
<evidence type="ECO:0000256" key="2">
    <source>
        <dbReference type="ARBA" id="ARBA00022516"/>
    </source>
</evidence>
<dbReference type="InterPro" id="IPR045540">
    <property type="entry name" value="YegS/DAGK_C"/>
</dbReference>
<accession>A0A4R7EW20</accession>
<keyword evidence="11" id="KW-1208">Phospholipid metabolism</keyword>
<evidence type="ECO:0000256" key="7">
    <source>
        <dbReference type="ARBA" id="ARBA00022840"/>
    </source>
</evidence>
<evidence type="ECO:0000259" key="12">
    <source>
        <dbReference type="PROSITE" id="PS50146"/>
    </source>
</evidence>
<keyword evidence="2" id="KW-0444">Lipid biosynthesis</keyword>
<dbReference type="Proteomes" id="UP000295215">
    <property type="component" value="Unassembled WGS sequence"/>
</dbReference>
<keyword evidence="8" id="KW-0460">Magnesium</keyword>
<evidence type="ECO:0000256" key="8">
    <source>
        <dbReference type="ARBA" id="ARBA00022842"/>
    </source>
</evidence>
<keyword evidence="4" id="KW-0479">Metal-binding</keyword>